<protein>
    <submittedName>
        <fullName evidence="3">SEC-C motif-containing protein</fullName>
    </submittedName>
</protein>
<dbReference type="SUPFAM" id="SSF103642">
    <property type="entry name" value="Sec-C motif"/>
    <property type="match status" value="1"/>
</dbReference>
<evidence type="ECO:0000313" key="3">
    <source>
        <dbReference type="EMBL" id="SEL75805.1"/>
    </source>
</evidence>
<dbReference type="PANTHER" id="PTHR33747">
    <property type="entry name" value="UPF0225 PROTEIN SCO1677"/>
    <property type="match status" value="1"/>
</dbReference>
<dbReference type="Proteomes" id="UP000321425">
    <property type="component" value="Unassembled WGS sequence"/>
</dbReference>
<accession>A0A1H7STT5</accession>
<dbReference type="EMBL" id="BJUX01000011">
    <property type="protein sequence ID" value="GEK89136.1"/>
    <property type="molecule type" value="Genomic_DNA"/>
</dbReference>
<sequence length="243" mass="27845">MNLLSQYIVASAHLYGVVPKEVVADIYNDQNEEQVTLEDVETNFLENRQAIEKAFVYLEDEHFAHDTILTFDGLAAMLEKQAGKPRYIPEKNELLKYVDDFYFEQNAAYTTLYDYVLENLVDGDSFRATAVCEDVQGMIEVNTRFKALMNVFTDRGVTFKGRKQKETVSRMIKALQNNVRLWDNNGHTNKELKEQGYNLSSHSSKVSGTSQTKKLGRNDPCHCGSGKKYKKCCINKDQQKKAR</sequence>
<feature type="region of interest" description="Disordered" evidence="1">
    <location>
        <begin position="195"/>
        <end position="228"/>
    </location>
</feature>
<dbReference type="Proteomes" id="UP000198548">
    <property type="component" value="Unassembled WGS sequence"/>
</dbReference>
<evidence type="ECO:0000313" key="4">
    <source>
        <dbReference type="Proteomes" id="UP000198548"/>
    </source>
</evidence>
<gene>
    <name evidence="2" type="ORF">APU01nite_11750</name>
    <name evidence="3" type="ORF">SAMN04488100_10971</name>
</gene>
<dbReference type="Pfam" id="PF02810">
    <property type="entry name" value="SEC-C"/>
    <property type="match status" value="1"/>
</dbReference>
<evidence type="ECO:0000313" key="5">
    <source>
        <dbReference type="Proteomes" id="UP000321425"/>
    </source>
</evidence>
<evidence type="ECO:0000256" key="1">
    <source>
        <dbReference type="SAM" id="MobiDB-lite"/>
    </source>
</evidence>
<dbReference type="InterPro" id="IPR004027">
    <property type="entry name" value="SEC_C_motif"/>
</dbReference>
<reference evidence="2 5" key="2">
    <citation type="submission" date="2019-07" db="EMBL/GenBank/DDBJ databases">
        <title>Whole genome shotgun sequence of Alkalibacterium putridalgicola NBRC 103243.</title>
        <authorList>
            <person name="Hosoyama A."/>
            <person name="Uohara A."/>
            <person name="Ohji S."/>
            <person name="Ichikawa N."/>
        </authorList>
    </citation>
    <scope>NUCLEOTIDE SEQUENCE [LARGE SCALE GENOMIC DNA]</scope>
    <source>
        <strain evidence="2 5">NBRC 103243</strain>
    </source>
</reference>
<reference evidence="3 4" key="1">
    <citation type="submission" date="2016-10" db="EMBL/GenBank/DDBJ databases">
        <authorList>
            <person name="de Groot N.N."/>
        </authorList>
    </citation>
    <scope>NUCLEOTIDE SEQUENCE [LARGE SCALE GENOMIC DNA]</scope>
    <source>
        <strain evidence="3 4">DSM 19182</strain>
    </source>
</reference>
<dbReference type="Gene3D" id="3.10.450.50">
    <property type="match status" value="1"/>
</dbReference>
<dbReference type="STRING" id="426703.SAMN04488100_10971"/>
<dbReference type="PANTHER" id="PTHR33747:SF1">
    <property type="entry name" value="ADENYLATE CYCLASE-ASSOCIATED CAP C-TERMINAL DOMAIN-CONTAINING PROTEIN"/>
    <property type="match status" value="1"/>
</dbReference>
<dbReference type="EMBL" id="FOBL01000009">
    <property type="protein sequence ID" value="SEL75805.1"/>
    <property type="molecule type" value="Genomic_DNA"/>
</dbReference>
<organism evidence="3 4">
    <name type="scientific">Alkalibacterium putridalgicola</name>
    <dbReference type="NCBI Taxonomy" id="426703"/>
    <lineage>
        <taxon>Bacteria</taxon>
        <taxon>Bacillati</taxon>
        <taxon>Bacillota</taxon>
        <taxon>Bacilli</taxon>
        <taxon>Lactobacillales</taxon>
        <taxon>Carnobacteriaceae</taxon>
        <taxon>Alkalibacterium</taxon>
    </lineage>
</organism>
<evidence type="ECO:0000313" key="2">
    <source>
        <dbReference type="EMBL" id="GEK89136.1"/>
    </source>
</evidence>
<dbReference type="AlphaFoldDB" id="A0A1H7STT5"/>
<dbReference type="RefSeq" id="WP_177165462.1">
    <property type="nucleotide sequence ID" value="NZ_BJUX01000011.1"/>
</dbReference>
<keyword evidence="5" id="KW-1185">Reference proteome</keyword>
<feature type="compositionally biased region" description="Polar residues" evidence="1">
    <location>
        <begin position="197"/>
        <end position="213"/>
    </location>
</feature>
<proteinExistence type="predicted"/>
<name>A0A1H7STT5_9LACT</name>